<feature type="region of interest" description="Disordered" evidence="1">
    <location>
        <begin position="150"/>
        <end position="185"/>
    </location>
</feature>
<dbReference type="AlphaFoldDB" id="A0A9Q8SVH4"/>
<proteinExistence type="predicted"/>
<protein>
    <submittedName>
        <fullName evidence="2">Uncharacterized protein</fullName>
    </submittedName>
</protein>
<keyword evidence="3" id="KW-1185">Reference proteome</keyword>
<dbReference type="EMBL" id="CP019477">
    <property type="protein sequence ID" value="UQC83973.1"/>
    <property type="molecule type" value="Genomic_DNA"/>
</dbReference>
<dbReference type="GeneID" id="73343457"/>
<reference evidence="2" key="1">
    <citation type="journal article" date="2021" name="Mol. Plant Microbe Interact.">
        <title>Complete Genome Sequence of the Plant-Pathogenic Fungus Colletotrichum lupini.</title>
        <authorList>
            <person name="Baroncelli R."/>
            <person name="Pensec F."/>
            <person name="Da Lio D."/>
            <person name="Boufleur T."/>
            <person name="Vicente I."/>
            <person name="Sarrocco S."/>
            <person name="Picot A."/>
            <person name="Baraldi E."/>
            <person name="Sukno S."/>
            <person name="Thon M."/>
            <person name="Le Floch G."/>
        </authorList>
    </citation>
    <scope>NUCLEOTIDE SEQUENCE</scope>
    <source>
        <strain evidence="2">IMI 504893</strain>
    </source>
</reference>
<evidence type="ECO:0000313" key="3">
    <source>
        <dbReference type="Proteomes" id="UP000830671"/>
    </source>
</evidence>
<dbReference type="Proteomes" id="UP000830671">
    <property type="component" value="Chromosome 5"/>
</dbReference>
<feature type="compositionally biased region" description="Polar residues" evidence="1">
    <location>
        <begin position="305"/>
        <end position="315"/>
    </location>
</feature>
<accession>A0A9Q8SVH4</accession>
<gene>
    <name evidence="2" type="ORF">CLUP02_09469</name>
</gene>
<dbReference type="KEGG" id="clup:CLUP02_09469"/>
<evidence type="ECO:0000313" key="2">
    <source>
        <dbReference type="EMBL" id="UQC83973.1"/>
    </source>
</evidence>
<sequence length="329" mass="36244">MSYYLRTFFSARKKRKRDERGERQDTYPGCTQGTAWAMFISFQGCERLGTVFIFTASLLDNSPFDAISNQHKHTAPGHQGTITTPPVHTVAAGATVHRLIHQGHRDLRTPGSSSHNPAAAPRLVHHRLITRGCATNAPAYQNQLSCAAKRQTSPSLASTDKPRTLPPGLPRGHSPLSIGISSRPSSAPHYLITSRCQVPRRITRQKVNFTSQVPLRPATAQRALLPQVCHGKLPPTLPSPIQHAWDEHGSDLKEFFILICHIRIHLLVSSTAINFRHGFLVISTVANSTVNISLQGVTRQRPKSPEQNNPESQAPSRCVHVDGSTLYTV</sequence>
<evidence type="ECO:0000256" key="1">
    <source>
        <dbReference type="SAM" id="MobiDB-lite"/>
    </source>
</evidence>
<name>A0A9Q8SVH4_9PEZI</name>
<dbReference type="RefSeq" id="XP_049145591.1">
    <property type="nucleotide sequence ID" value="XM_049288447.1"/>
</dbReference>
<organism evidence="2 3">
    <name type="scientific">Colletotrichum lupini</name>
    <dbReference type="NCBI Taxonomy" id="145971"/>
    <lineage>
        <taxon>Eukaryota</taxon>
        <taxon>Fungi</taxon>
        <taxon>Dikarya</taxon>
        <taxon>Ascomycota</taxon>
        <taxon>Pezizomycotina</taxon>
        <taxon>Sordariomycetes</taxon>
        <taxon>Hypocreomycetidae</taxon>
        <taxon>Glomerellales</taxon>
        <taxon>Glomerellaceae</taxon>
        <taxon>Colletotrichum</taxon>
        <taxon>Colletotrichum acutatum species complex</taxon>
    </lineage>
</organism>
<feature type="region of interest" description="Disordered" evidence="1">
    <location>
        <begin position="296"/>
        <end position="318"/>
    </location>
</feature>